<comment type="caution">
    <text evidence="8">The sequence shown here is derived from an EMBL/GenBank/DDBJ whole genome shotgun (WGS) entry which is preliminary data.</text>
</comment>
<evidence type="ECO:0000256" key="6">
    <source>
        <dbReference type="HAMAP-Rule" id="MF_00480"/>
    </source>
</evidence>
<dbReference type="Gene3D" id="1.10.455.10">
    <property type="entry name" value="Ribosomal protein S7 domain"/>
    <property type="match status" value="1"/>
</dbReference>
<evidence type="ECO:0000256" key="3">
    <source>
        <dbReference type="ARBA" id="ARBA00022884"/>
    </source>
</evidence>
<keyword evidence="6" id="KW-0820">tRNA-binding</keyword>
<keyword evidence="4 6" id="KW-0689">Ribosomal protein</keyword>
<dbReference type="Pfam" id="PF00177">
    <property type="entry name" value="Ribosomal_S7"/>
    <property type="match status" value="1"/>
</dbReference>
<dbReference type="HAMAP" id="MF_00480_B">
    <property type="entry name" value="Ribosomal_uS7_B"/>
    <property type="match status" value="1"/>
</dbReference>
<evidence type="ECO:0000256" key="4">
    <source>
        <dbReference type="ARBA" id="ARBA00022980"/>
    </source>
</evidence>
<evidence type="ECO:0000256" key="5">
    <source>
        <dbReference type="ARBA" id="ARBA00023274"/>
    </source>
</evidence>
<dbReference type="GO" id="GO:0006412">
    <property type="term" value="P:translation"/>
    <property type="evidence" value="ECO:0007669"/>
    <property type="project" value="UniProtKB-UniRule"/>
</dbReference>
<dbReference type="AlphaFoldDB" id="A0A1G2QBU7"/>
<evidence type="ECO:0000259" key="7">
    <source>
        <dbReference type="Pfam" id="PF00177"/>
    </source>
</evidence>
<dbReference type="NCBIfam" id="TIGR01029">
    <property type="entry name" value="rpsG_bact"/>
    <property type="match status" value="1"/>
</dbReference>
<evidence type="ECO:0000313" key="9">
    <source>
        <dbReference type="Proteomes" id="UP000176222"/>
    </source>
</evidence>
<dbReference type="GO" id="GO:0015935">
    <property type="term" value="C:small ribosomal subunit"/>
    <property type="evidence" value="ECO:0007669"/>
    <property type="project" value="InterPro"/>
</dbReference>
<keyword evidence="2 6" id="KW-0699">rRNA-binding</keyword>
<accession>A0A1G2QBU7</accession>
<dbReference type="CDD" id="cd14869">
    <property type="entry name" value="uS7_Bacteria"/>
    <property type="match status" value="1"/>
</dbReference>
<dbReference type="InterPro" id="IPR005717">
    <property type="entry name" value="Ribosomal_uS7_bac/org-type"/>
</dbReference>
<evidence type="ECO:0000256" key="1">
    <source>
        <dbReference type="ARBA" id="ARBA00007151"/>
    </source>
</evidence>
<dbReference type="InterPro" id="IPR023798">
    <property type="entry name" value="Ribosomal_uS7_dom"/>
</dbReference>
<organism evidence="8 9">
    <name type="scientific">Candidatus Vogelbacteria bacterium RIFOXYB1_FULL_42_16</name>
    <dbReference type="NCBI Taxonomy" id="1802436"/>
    <lineage>
        <taxon>Bacteria</taxon>
        <taxon>Candidatus Vogeliibacteriota</taxon>
    </lineage>
</organism>
<gene>
    <name evidence="6" type="primary">rpsG</name>
    <name evidence="8" type="ORF">A2370_01120</name>
</gene>
<evidence type="ECO:0000313" key="8">
    <source>
        <dbReference type="EMBL" id="OHA57977.1"/>
    </source>
</evidence>
<dbReference type="GO" id="GO:0003735">
    <property type="term" value="F:structural constituent of ribosome"/>
    <property type="evidence" value="ECO:0007669"/>
    <property type="project" value="InterPro"/>
</dbReference>
<evidence type="ECO:0000256" key="2">
    <source>
        <dbReference type="ARBA" id="ARBA00022730"/>
    </source>
</evidence>
<comment type="subunit">
    <text evidence="6">Part of the 30S ribosomal subunit. Contacts proteins S9 and S11.</text>
</comment>
<protein>
    <recommendedName>
        <fullName evidence="6">Small ribosomal subunit protein uS7</fullName>
    </recommendedName>
</protein>
<reference evidence="8 9" key="1">
    <citation type="journal article" date="2016" name="Nat. Commun.">
        <title>Thousands of microbial genomes shed light on interconnected biogeochemical processes in an aquifer system.</title>
        <authorList>
            <person name="Anantharaman K."/>
            <person name="Brown C.T."/>
            <person name="Hug L.A."/>
            <person name="Sharon I."/>
            <person name="Castelle C.J."/>
            <person name="Probst A.J."/>
            <person name="Thomas B.C."/>
            <person name="Singh A."/>
            <person name="Wilkins M.J."/>
            <person name="Karaoz U."/>
            <person name="Brodie E.L."/>
            <person name="Williams K.H."/>
            <person name="Hubbard S.S."/>
            <person name="Banfield J.F."/>
        </authorList>
    </citation>
    <scope>NUCLEOTIDE SEQUENCE [LARGE SCALE GENOMIC DNA]</scope>
</reference>
<dbReference type="InterPro" id="IPR036823">
    <property type="entry name" value="Ribosomal_uS7_dom_sf"/>
</dbReference>
<keyword evidence="3 6" id="KW-0694">RNA-binding</keyword>
<dbReference type="Proteomes" id="UP000176222">
    <property type="component" value="Unassembled WGS sequence"/>
</dbReference>
<sequence>MRRPVKKPTRLKPDHKYNSIKVEKLINYLMERGKKNAARDIVYKAFDLMAEKTKKEPLEIYEEALKIIGPLMEIRSKRVGGANYQVPHEVRPERRLALALRWIIEAARARKGMPISARLAEELVLASKNEGEAAKKKENVHKMAEANRAFAHFAWSGSRK</sequence>
<dbReference type="SUPFAM" id="SSF47973">
    <property type="entry name" value="Ribosomal protein S7"/>
    <property type="match status" value="1"/>
</dbReference>
<comment type="function">
    <text evidence="6">One of the primary rRNA binding proteins, it binds directly to 16S rRNA where it nucleates assembly of the head domain of the 30S subunit. Is located at the subunit interface close to the decoding center, probably blocks exit of the E-site tRNA.</text>
</comment>
<dbReference type="PANTHER" id="PTHR11205">
    <property type="entry name" value="RIBOSOMAL PROTEIN S7"/>
    <property type="match status" value="1"/>
</dbReference>
<dbReference type="GO" id="GO:0000049">
    <property type="term" value="F:tRNA binding"/>
    <property type="evidence" value="ECO:0007669"/>
    <property type="project" value="UniProtKB-UniRule"/>
</dbReference>
<dbReference type="EMBL" id="MHTH01000019">
    <property type="protein sequence ID" value="OHA57977.1"/>
    <property type="molecule type" value="Genomic_DNA"/>
</dbReference>
<dbReference type="InterPro" id="IPR000235">
    <property type="entry name" value="Ribosomal_uS7"/>
</dbReference>
<dbReference type="GO" id="GO:0019843">
    <property type="term" value="F:rRNA binding"/>
    <property type="evidence" value="ECO:0007669"/>
    <property type="project" value="UniProtKB-UniRule"/>
</dbReference>
<dbReference type="PIRSF" id="PIRSF002122">
    <property type="entry name" value="RPS7p_RPS7a_RPS5e_RPS7o"/>
    <property type="match status" value="1"/>
</dbReference>
<feature type="domain" description="Small ribosomal subunit protein uS7" evidence="7">
    <location>
        <begin position="3"/>
        <end position="148"/>
    </location>
</feature>
<name>A0A1G2QBU7_9BACT</name>
<dbReference type="FunFam" id="1.10.455.10:FF:000001">
    <property type="entry name" value="30S ribosomal protein S7"/>
    <property type="match status" value="1"/>
</dbReference>
<comment type="similarity">
    <text evidence="1 6">Belongs to the universal ribosomal protein uS7 family.</text>
</comment>
<keyword evidence="5 6" id="KW-0687">Ribonucleoprotein</keyword>
<proteinExistence type="inferred from homology"/>
<dbReference type="STRING" id="1802436.A2370_01120"/>